<dbReference type="GO" id="GO:0046872">
    <property type="term" value="F:metal ion binding"/>
    <property type="evidence" value="ECO:0007669"/>
    <property type="project" value="UniProtKB-KW"/>
</dbReference>
<organism evidence="12">
    <name type="scientific">marine sediment metagenome</name>
    <dbReference type="NCBI Taxonomy" id="412755"/>
    <lineage>
        <taxon>unclassified sequences</taxon>
        <taxon>metagenomes</taxon>
        <taxon>ecological metagenomes</taxon>
    </lineage>
</organism>
<dbReference type="InterPro" id="IPR012337">
    <property type="entry name" value="RNaseH-like_sf"/>
</dbReference>
<dbReference type="CDD" id="cd09278">
    <property type="entry name" value="RNase_HI_prokaryote_like"/>
    <property type="match status" value="1"/>
</dbReference>
<gene>
    <name evidence="12" type="ORF">S03H2_64036</name>
</gene>
<keyword evidence="10" id="KW-0460">Magnesium</keyword>
<protein>
    <recommendedName>
        <fullName evidence="5">ribonuclease H</fullName>
        <ecNumber evidence="5">3.1.26.4</ecNumber>
    </recommendedName>
</protein>
<dbReference type="InterPro" id="IPR036397">
    <property type="entry name" value="RNaseH_sf"/>
</dbReference>
<dbReference type="InterPro" id="IPR022892">
    <property type="entry name" value="RNaseHI"/>
</dbReference>
<keyword evidence="9" id="KW-0378">Hydrolase</keyword>
<evidence type="ECO:0000256" key="5">
    <source>
        <dbReference type="ARBA" id="ARBA00012180"/>
    </source>
</evidence>
<dbReference type="InterPro" id="IPR050092">
    <property type="entry name" value="RNase_H"/>
</dbReference>
<evidence type="ECO:0000256" key="2">
    <source>
        <dbReference type="ARBA" id="ARBA00001946"/>
    </source>
</evidence>
<keyword evidence="6" id="KW-0540">Nuclease</keyword>
<evidence type="ECO:0000256" key="9">
    <source>
        <dbReference type="ARBA" id="ARBA00022801"/>
    </source>
</evidence>
<dbReference type="InterPro" id="IPR002156">
    <property type="entry name" value="RNaseH_domain"/>
</dbReference>
<dbReference type="PANTHER" id="PTHR10642">
    <property type="entry name" value="RIBONUCLEASE H1"/>
    <property type="match status" value="1"/>
</dbReference>
<comment type="subunit">
    <text evidence="4">Monomer.</text>
</comment>
<dbReference type="NCBIfam" id="NF001236">
    <property type="entry name" value="PRK00203.1"/>
    <property type="match status" value="1"/>
</dbReference>
<evidence type="ECO:0000256" key="1">
    <source>
        <dbReference type="ARBA" id="ARBA00000077"/>
    </source>
</evidence>
<sequence>GGEEGIKYLPQVDILDPKPMTGKSIKIYVDGGCSGNPGPGAWAYIILYDNSRIKASCPVPSTTNNRMELSAVISALKEAHKHSECKKAVFEVYTDSKYVEQGITSWIDEWERNGWLNKKKKPVKNQDLWKSLRELSRPLSISWRWLQGHAGHELNEECDRMVQKAIKELK</sequence>
<evidence type="ECO:0000313" key="12">
    <source>
        <dbReference type="EMBL" id="GAH76645.1"/>
    </source>
</evidence>
<feature type="domain" description="RNase H type-1" evidence="11">
    <location>
        <begin position="21"/>
        <end position="167"/>
    </location>
</feature>
<dbReference type="GO" id="GO:0043137">
    <property type="term" value="P:DNA replication, removal of RNA primer"/>
    <property type="evidence" value="ECO:0007669"/>
    <property type="project" value="TreeGrafter"/>
</dbReference>
<dbReference type="GO" id="GO:0003676">
    <property type="term" value="F:nucleic acid binding"/>
    <property type="evidence" value="ECO:0007669"/>
    <property type="project" value="InterPro"/>
</dbReference>
<evidence type="ECO:0000256" key="7">
    <source>
        <dbReference type="ARBA" id="ARBA00022723"/>
    </source>
</evidence>
<evidence type="ECO:0000256" key="10">
    <source>
        <dbReference type="ARBA" id="ARBA00022842"/>
    </source>
</evidence>
<dbReference type="AlphaFoldDB" id="X1J566"/>
<dbReference type="PROSITE" id="PS50879">
    <property type="entry name" value="RNASE_H_1"/>
    <property type="match status" value="1"/>
</dbReference>
<proteinExistence type="inferred from homology"/>
<dbReference type="EMBL" id="BARU01041548">
    <property type="protein sequence ID" value="GAH76645.1"/>
    <property type="molecule type" value="Genomic_DNA"/>
</dbReference>
<dbReference type="EC" id="3.1.26.4" evidence="5"/>
<comment type="catalytic activity">
    <reaction evidence="1">
        <text>Endonucleolytic cleavage to 5'-phosphomonoester.</text>
        <dbReference type="EC" id="3.1.26.4"/>
    </reaction>
</comment>
<evidence type="ECO:0000256" key="8">
    <source>
        <dbReference type="ARBA" id="ARBA00022759"/>
    </source>
</evidence>
<dbReference type="GO" id="GO:0004523">
    <property type="term" value="F:RNA-DNA hybrid ribonuclease activity"/>
    <property type="evidence" value="ECO:0007669"/>
    <property type="project" value="UniProtKB-EC"/>
</dbReference>
<keyword evidence="7" id="KW-0479">Metal-binding</keyword>
<feature type="non-terminal residue" evidence="12">
    <location>
        <position position="1"/>
    </location>
</feature>
<evidence type="ECO:0000256" key="3">
    <source>
        <dbReference type="ARBA" id="ARBA00005300"/>
    </source>
</evidence>
<reference evidence="12" key="1">
    <citation type="journal article" date="2014" name="Front. Microbiol.">
        <title>High frequency of phylogenetically diverse reductive dehalogenase-homologous genes in deep subseafloor sedimentary metagenomes.</title>
        <authorList>
            <person name="Kawai M."/>
            <person name="Futagami T."/>
            <person name="Toyoda A."/>
            <person name="Takaki Y."/>
            <person name="Nishi S."/>
            <person name="Hori S."/>
            <person name="Arai W."/>
            <person name="Tsubouchi T."/>
            <person name="Morono Y."/>
            <person name="Uchiyama I."/>
            <person name="Ito T."/>
            <person name="Fujiyama A."/>
            <person name="Inagaki F."/>
            <person name="Takami H."/>
        </authorList>
    </citation>
    <scope>NUCLEOTIDE SEQUENCE</scope>
    <source>
        <strain evidence="12">Expedition CK06-06</strain>
    </source>
</reference>
<comment type="cofactor">
    <cofactor evidence="2">
        <name>Mg(2+)</name>
        <dbReference type="ChEBI" id="CHEBI:18420"/>
    </cofactor>
</comment>
<dbReference type="Pfam" id="PF00075">
    <property type="entry name" value="RNase_H"/>
    <property type="match status" value="1"/>
</dbReference>
<dbReference type="SUPFAM" id="SSF53098">
    <property type="entry name" value="Ribonuclease H-like"/>
    <property type="match status" value="1"/>
</dbReference>
<dbReference type="PANTHER" id="PTHR10642:SF26">
    <property type="entry name" value="RIBONUCLEASE H1"/>
    <property type="match status" value="1"/>
</dbReference>
<keyword evidence="8" id="KW-0255">Endonuclease</keyword>
<comment type="similarity">
    <text evidence="3">Belongs to the RNase H family.</text>
</comment>
<accession>X1J566</accession>
<evidence type="ECO:0000259" key="11">
    <source>
        <dbReference type="PROSITE" id="PS50879"/>
    </source>
</evidence>
<comment type="caution">
    <text evidence="12">The sequence shown here is derived from an EMBL/GenBank/DDBJ whole genome shotgun (WGS) entry which is preliminary data.</text>
</comment>
<dbReference type="HAMAP" id="MF_00042">
    <property type="entry name" value="RNase_H"/>
    <property type="match status" value="1"/>
</dbReference>
<evidence type="ECO:0000256" key="4">
    <source>
        <dbReference type="ARBA" id="ARBA00011245"/>
    </source>
</evidence>
<name>X1J566_9ZZZZ</name>
<evidence type="ECO:0000256" key="6">
    <source>
        <dbReference type="ARBA" id="ARBA00022722"/>
    </source>
</evidence>
<dbReference type="Gene3D" id="3.30.420.10">
    <property type="entry name" value="Ribonuclease H-like superfamily/Ribonuclease H"/>
    <property type="match status" value="1"/>
</dbReference>